<accession>A0AA41Q4U8</accession>
<dbReference type="PANTHER" id="PTHR10353:SF36">
    <property type="entry name" value="LP05116P"/>
    <property type="match status" value="1"/>
</dbReference>
<sequence>MPAGFRWPAGFLFGASTAPHQVEGNNTSSDMWAFERAAGPGHPLLKERSGDAVDSYHRWPEDMDLLAGLGFSAYRFGIEWARIEPEQGHVSRAAVAHYRAMVRGALDRGLTPVVTLHHFTSPLWFTARGGWTAPDAPELFAAYATTAAEILGEGVEYVATLNEPNMIAVMQGFLQAAASGAADPSGSGSGTDLAAAAAAAADPEVPDRHIPGQEHGAVAHGLPAPDPAVTEALIRAHRAARAALKAADPRLKVGWTVANQVYQAEPGAEAAAAAYSGPREDVFLAAAREDDWVGVQAYTRTRIGPDGPLPAPADAERTLTGWEFYPPSVGHAIRHTAGIVGPDVPILVTENGIATADDTRRVAYTSGALAAVAEAVADGIDVRGYLHWSALDNYEWGSYRPTFGLIAVDRETFERTPKESARLLGALAAAARTAPTDAPDAPAG</sequence>
<evidence type="ECO:0000256" key="3">
    <source>
        <dbReference type="ARBA" id="ARBA00023295"/>
    </source>
</evidence>
<dbReference type="PANTHER" id="PTHR10353">
    <property type="entry name" value="GLYCOSYL HYDROLASE"/>
    <property type="match status" value="1"/>
</dbReference>
<dbReference type="InterPro" id="IPR001360">
    <property type="entry name" value="Glyco_hydro_1"/>
</dbReference>
<dbReference type="InterPro" id="IPR017853">
    <property type="entry name" value="GH"/>
</dbReference>
<dbReference type="Gene3D" id="3.20.20.80">
    <property type="entry name" value="Glycosidases"/>
    <property type="match status" value="1"/>
</dbReference>
<proteinExistence type="inferred from homology"/>
<comment type="similarity">
    <text evidence="1 4">Belongs to the glycosyl hydrolase 1 family.</text>
</comment>
<dbReference type="PRINTS" id="PR00131">
    <property type="entry name" value="GLHYDRLASE1"/>
</dbReference>
<name>A0AA41Q4U8_9ACTN</name>
<keyword evidence="2" id="KW-0378">Hydrolase</keyword>
<gene>
    <name evidence="6" type="ORF">LZ495_30760</name>
</gene>
<keyword evidence="3" id="KW-0326">Glycosidase</keyword>
<dbReference type="AlphaFoldDB" id="A0AA41Q4U8"/>
<protein>
    <submittedName>
        <fullName evidence="6">Family 1 glycosylhydrolase</fullName>
    </submittedName>
</protein>
<dbReference type="Proteomes" id="UP001165378">
    <property type="component" value="Unassembled WGS sequence"/>
</dbReference>
<dbReference type="GO" id="GO:0005829">
    <property type="term" value="C:cytosol"/>
    <property type="evidence" value="ECO:0007669"/>
    <property type="project" value="TreeGrafter"/>
</dbReference>
<evidence type="ECO:0000256" key="4">
    <source>
        <dbReference type="RuleBase" id="RU003690"/>
    </source>
</evidence>
<feature type="region of interest" description="Disordered" evidence="5">
    <location>
        <begin position="180"/>
        <end position="205"/>
    </location>
</feature>
<evidence type="ECO:0000256" key="2">
    <source>
        <dbReference type="ARBA" id="ARBA00022801"/>
    </source>
</evidence>
<evidence type="ECO:0000256" key="1">
    <source>
        <dbReference type="ARBA" id="ARBA00010838"/>
    </source>
</evidence>
<reference evidence="6" key="1">
    <citation type="submission" date="2022-01" db="EMBL/GenBank/DDBJ databases">
        <title>Genome-Based Taxonomic Classification of the Phylum Actinobacteria.</title>
        <authorList>
            <person name="Gao Y."/>
        </authorList>
    </citation>
    <scope>NUCLEOTIDE SEQUENCE</scope>
    <source>
        <strain evidence="6">KLBMP 8922</strain>
    </source>
</reference>
<dbReference type="GO" id="GO:0016052">
    <property type="term" value="P:carbohydrate catabolic process"/>
    <property type="evidence" value="ECO:0007669"/>
    <property type="project" value="TreeGrafter"/>
</dbReference>
<evidence type="ECO:0000313" key="6">
    <source>
        <dbReference type="EMBL" id="MCF2531573.1"/>
    </source>
</evidence>
<comment type="caution">
    <text evidence="6">The sequence shown here is derived from an EMBL/GenBank/DDBJ whole genome shotgun (WGS) entry which is preliminary data.</text>
</comment>
<keyword evidence="7" id="KW-1185">Reference proteome</keyword>
<dbReference type="Pfam" id="PF00232">
    <property type="entry name" value="Glyco_hydro_1"/>
    <property type="match status" value="2"/>
</dbReference>
<evidence type="ECO:0000256" key="5">
    <source>
        <dbReference type="SAM" id="MobiDB-lite"/>
    </source>
</evidence>
<dbReference type="GO" id="GO:0008422">
    <property type="term" value="F:beta-glucosidase activity"/>
    <property type="evidence" value="ECO:0007669"/>
    <property type="project" value="TreeGrafter"/>
</dbReference>
<dbReference type="SUPFAM" id="SSF51445">
    <property type="entry name" value="(Trans)glycosidases"/>
    <property type="match status" value="1"/>
</dbReference>
<evidence type="ECO:0000313" key="7">
    <source>
        <dbReference type="Proteomes" id="UP001165378"/>
    </source>
</evidence>
<organism evidence="6 7">
    <name type="scientific">Yinghuangia soli</name>
    <dbReference type="NCBI Taxonomy" id="2908204"/>
    <lineage>
        <taxon>Bacteria</taxon>
        <taxon>Bacillati</taxon>
        <taxon>Actinomycetota</taxon>
        <taxon>Actinomycetes</taxon>
        <taxon>Kitasatosporales</taxon>
        <taxon>Streptomycetaceae</taxon>
        <taxon>Yinghuangia</taxon>
    </lineage>
</organism>
<dbReference type="EMBL" id="JAKFHA010000025">
    <property type="protein sequence ID" value="MCF2531573.1"/>
    <property type="molecule type" value="Genomic_DNA"/>
</dbReference>